<keyword evidence="8" id="KW-0539">Nucleus</keyword>
<dbReference type="Ensembl" id="ENSCSAVT00000000641.1">
    <property type="protein sequence ID" value="ENSCSAVP00000000634.1"/>
    <property type="gene ID" value="ENSCSAVG00000000356.1"/>
</dbReference>
<dbReference type="GO" id="GO:0003677">
    <property type="term" value="F:DNA binding"/>
    <property type="evidence" value="ECO:0007669"/>
    <property type="project" value="UniProtKB-KW"/>
</dbReference>
<feature type="compositionally biased region" description="Pro residues" evidence="9">
    <location>
        <begin position="1051"/>
        <end position="1065"/>
    </location>
</feature>
<dbReference type="eggNOG" id="KOG1015">
    <property type="taxonomic scope" value="Eukaryota"/>
</dbReference>
<keyword evidence="5" id="KW-0347">Helicase</keyword>
<dbReference type="InterPro" id="IPR000330">
    <property type="entry name" value="SNF2_N"/>
</dbReference>
<feature type="compositionally biased region" description="Basic and acidic residues" evidence="9">
    <location>
        <begin position="1"/>
        <end position="30"/>
    </location>
</feature>
<dbReference type="Gene3D" id="3.40.50.300">
    <property type="entry name" value="P-loop containing nucleotide triphosphate hydrolases"/>
    <property type="match status" value="1"/>
</dbReference>
<keyword evidence="13" id="KW-1185">Reference proteome</keyword>
<dbReference type="CDD" id="cd18007">
    <property type="entry name" value="DEXHc_ATRX-like"/>
    <property type="match status" value="1"/>
</dbReference>
<evidence type="ECO:0000256" key="2">
    <source>
        <dbReference type="ARBA" id="ARBA00007025"/>
    </source>
</evidence>
<dbReference type="Gene3D" id="3.40.50.10810">
    <property type="entry name" value="Tandem AAA-ATPase domain"/>
    <property type="match status" value="1"/>
</dbReference>
<organism evidence="12 13">
    <name type="scientific">Ciona savignyi</name>
    <name type="common">Pacific transparent sea squirt</name>
    <dbReference type="NCBI Taxonomy" id="51511"/>
    <lineage>
        <taxon>Eukaryota</taxon>
        <taxon>Metazoa</taxon>
        <taxon>Chordata</taxon>
        <taxon>Tunicata</taxon>
        <taxon>Ascidiacea</taxon>
        <taxon>Phlebobranchia</taxon>
        <taxon>Cionidae</taxon>
        <taxon>Ciona</taxon>
    </lineage>
</organism>
<dbReference type="AlphaFoldDB" id="H2Y5N6"/>
<reference evidence="12" key="3">
    <citation type="submission" date="2025-09" db="UniProtKB">
        <authorList>
            <consortium name="Ensembl"/>
        </authorList>
    </citation>
    <scope>IDENTIFICATION</scope>
</reference>
<evidence type="ECO:0000313" key="13">
    <source>
        <dbReference type="Proteomes" id="UP000007875"/>
    </source>
</evidence>
<dbReference type="GO" id="GO:0005634">
    <property type="term" value="C:nucleus"/>
    <property type="evidence" value="ECO:0007669"/>
    <property type="project" value="UniProtKB-SubCell"/>
</dbReference>
<protein>
    <recommendedName>
        <fullName evidence="14">Transcriptional regulator ATRX</fullName>
    </recommendedName>
</protein>
<dbReference type="SMART" id="SM00487">
    <property type="entry name" value="DEXDc"/>
    <property type="match status" value="1"/>
</dbReference>
<name>H2Y5N6_CIOSA</name>
<dbReference type="InParanoid" id="H2Y5N6"/>
<dbReference type="PANTHER" id="PTHR45797">
    <property type="entry name" value="RAD54-LIKE"/>
    <property type="match status" value="1"/>
</dbReference>
<evidence type="ECO:0000256" key="4">
    <source>
        <dbReference type="ARBA" id="ARBA00022801"/>
    </source>
</evidence>
<dbReference type="Proteomes" id="UP000007875">
    <property type="component" value="Unassembled WGS sequence"/>
</dbReference>
<keyword evidence="4" id="KW-0378">Hydrolase</keyword>
<dbReference type="GO" id="GO:0004386">
    <property type="term" value="F:helicase activity"/>
    <property type="evidence" value="ECO:0007669"/>
    <property type="project" value="UniProtKB-KW"/>
</dbReference>
<evidence type="ECO:0000259" key="11">
    <source>
        <dbReference type="PROSITE" id="PS51194"/>
    </source>
</evidence>
<feature type="region of interest" description="Disordered" evidence="9">
    <location>
        <begin position="1"/>
        <end position="175"/>
    </location>
</feature>
<dbReference type="GO" id="GO:0005524">
    <property type="term" value="F:ATP binding"/>
    <property type="evidence" value="ECO:0007669"/>
    <property type="project" value="UniProtKB-KW"/>
</dbReference>
<evidence type="ECO:0000256" key="3">
    <source>
        <dbReference type="ARBA" id="ARBA00022741"/>
    </source>
</evidence>
<evidence type="ECO:0000256" key="7">
    <source>
        <dbReference type="ARBA" id="ARBA00023125"/>
    </source>
</evidence>
<feature type="compositionally biased region" description="Acidic residues" evidence="9">
    <location>
        <begin position="566"/>
        <end position="584"/>
    </location>
</feature>
<dbReference type="PROSITE" id="PS51192">
    <property type="entry name" value="HELICASE_ATP_BIND_1"/>
    <property type="match status" value="1"/>
</dbReference>
<dbReference type="GeneTree" id="ENSGT00940000155902"/>
<sequence length="1095" mass="125365">DAKSEKKEKSDAKSESKKADNKKSDDEKTAKSSGNTGSKKSNVECITIDSDSDVGNPQNGSSSDSEGVSFKVKKRGKGQTWLDDFFKSEPVSDDSEEEKEEKVKSRPHNKKKRRRIRDLGSDNSKEDSTDAFHDDPDSAKKSRRRNIRKIVDLSKSTQDAERMEKARRKRLEQDENAPKEEVIIIPDDQSPQKKKKVITHLILSKKPLIEVDRSIVGALKPHQVEGIKFLWRNVVENVNRANRGKGDGCILAHCMGLGKTLQVIAFLHTVLHSPHLPKLRTALVVCPLGTVLNWCKEIDMWTRKSDQPIAIYNLSETKSFHERATMLKKWHKKGGVMMTGYKMFLLMSSSKKGKYKRYNHLFAEHMLQPGPDIVVCDEGHIIKNEATSLCTVMSSIKTRRRVVLTGTPLQNNLMEYYCMVNFIKPRLLGSAKEFNNRFTHPISNGQHVDSTEKDVKLMKKRSHVLHELLAGCVQRKDIDCLREQLMPKYEYVLRVRLTPLQIALYERYLSTFKCSDISNRKGCLFQDFKNLLLVVCHPKVLVLDKLRREQQRLAETAREDIRSFLNDEDEDDESSEIGSEEEIDPPSPDELLRLPTMSVQELKKLIISKGGSVQHIREKEDLVSCAKLLLTKSADTGPDELWYEKVMPSDSNLIDSVEMSGKVTLLLRILKHSAQVGDKVVVFSQSLLTLDLIEDVLRNVTMKENDTSRADSGIRINKWYKDIDYCRIDGSVKQNSRKNCIDQFNTHVDVRCRLMLVSTRAGGIGINLIGANRAIVFDASWNPTHDVQSIFRIYRFGQSKPCFVYRFIAQGTMEEKIYDRQVVKQSLAFRVVDEQQIERHYTANDIAELYTFKPERLTDDVLKTRPTPVLPKDTLLADILKARSTRDLIVSYHEHDSLLGHQAGEELSEADRRSAWDEYDRERFPPVPVDSPLLKLSVSVLDQLITLADAELVKNTKQMDNCKSESLDETMLRVKYLNQSMSIHDVEKTAVEIQTRRMVFLPQLERTRSFILQKKEQLVHCKTRLATKPVYTPRIPMPHILYNVKFYQPNPRPAGPTFQPNPRPAGPSYRGGSFGPRHQPFRPNGRPQAFFHRPH</sequence>
<dbReference type="FunCoup" id="H2Y5N6">
    <property type="interactions" value="88"/>
</dbReference>
<feature type="domain" description="Helicase C-terminal" evidence="11">
    <location>
        <begin position="662"/>
        <end position="845"/>
    </location>
</feature>
<dbReference type="GO" id="GO:0016887">
    <property type="term" value="F:ATP hydrolysis activity"/>
    <property type="evidence" value="ECO:0007669"/>
    <property type="project" value="InterPro"/>
</dbReference>
<feature type="compositionally biased region" description="Basic residues" evidence="9">
    <location>
        <begin position="105"/>
        <end position="116"/>
    </location>
</feature>
<feature type="compositionally biased region" description="Low complexity" evidence="9">
    <location>
        <begin position="31"/>
        <end position="40"/>
    </location>
</feature>
<dbReference type="SMART" id="SM00490">
    <property type="entry name" value="HELICc"/>
    <property type="match status" value="1"/>
</dbReference>
<dbReference type="InterPro" id="IPR044574">
    <property type="entry name" value="ARIP4-like"/>
</dbReference>
<dbReference type="Pfam" id="PF00176">
    <property type="entry name" value="SNF2-rel_dom"/>
    <property type="match status" value="1"/>
</dbReference>
<evidence type="ECO:0000313" key="12">
    <source>
        <dbReference type="Ensembl" id="ENSCSAVP00000000634.1"/>
    </source>
</evidence>
<feature type="region of interest" description="Disordered" evidence="9">
    <location>
        <begin position="564"/>
        <end position="590"/>
    </location>
</feature>
<evidence type="ECO:0000256" key="8">
    <source>
        <dbReference type="ARBA" id="ARBA00023242"/>
    </source>
</evidence>
<dbReference type="PROSITE" id="PS51194">
    <property type="entry name" value="HELICASE_CTER"/>
    <property type="match status" value="1"/>
</dbReference>
<feature type="region of interest" description="Disordered" evidence="9">
    <location>
        <begin position="1051"/>
        <end position="1095"/>
    </location>
</feature>
<feature type="compositionally biased region" description="Basic and acidic residues" evidence="9">
    <location>
        <begin position="117"/>
        <end position="140"/>
    </location>
</feature>
<feature type="domain" description="Helicase ATP-binding" evidence="10">
    <location>
        <begin position="240"/>
        <end position="426"/>
    </location>
</feature>
<dbReference type="InterPro" id="IPR001650">
    <property type="entry name" value="Helicase_C-like"/>
</dbReference>
<evidence type="ECO:0000256" key="1">
    <source>
        <dbReference type="ARBA" id="ARBA00004123"/>
    </source>
</evidence>
<evidence type="ECO:0008006" key="14">
    <source>
        <dbReference type="Google" id="ProtNLM"/>
    </source>
</evidence>
<evidence type="ECO:0000256" key="6">
    <source>
        <dbReference type="ARBA" id="ARBA00022840"/>
    </source>
</evidence>
<reference evidence="12" key="2">
    <citation type="submission" date="2025-08" db="UniProtKB">
        <authorList>
            <consortium name="Ensembl"/>
        </authorList>
    </citation>
    <scope>IDENTIFICATION</scope>
</reference>
<dbReference type="CDD" id="cd18793">
    <property type="entry name" value="SF2_C_SNF"/>
    <property type="match status" value="1"/>
</dbReference>
<evidence type="ECO:0000256" key="5">
    <source>
        <dbReference type="ARBA" id="ARBA00022806"/>
    </source>
</evidence>
<reference evidence="13" key="1">
    <citation type="submission" date="2003-08" db="EMBL/GenBank/DDBJ databases">
        <authorList>
            <person name="Birren B."/>
            <person name="Nusbaum C."/>
            <person name="Abebe A."/>
            <person name="Abouelleil A."/>
            <person name="Adekoya E."/>
            <person name="Ait-zahra M."/>
            <person name="Allen N."/>
            <person name="Allen T."/>
            <person name="An P."/>
            <person name="Anderson M."/>
            <person name="Anderson S."/>
            <person name="Arachchi H."/>
            <person name="Armbruster J."/>
            <person name="Bachantsang P."/>
            <person name="Baldwin J."/>
            <person name="Barry A."/>
            <person name="Bayul T."/>
            <person name="Blitshsteyn B."/>
            <person name="Bloom T."/>
            <person name="Blye J."/>
            <person name="Boguslavskiy L."/>
            <person name="Borowsky M."/>
            <person name="Boukhgalter B."/>
            <person name="Brunache A."/>
            <person name="Butler J."/>
            <person name="Calixte N."/>
            <person name="Calvo S."/>
            <person name="Camarata J."/>
            <person name="Campo K."/>
            <person name="Chang J."/>
            <person name="Cheshatsang Y."/>
            <person name="Citroen M."/>
            <person name="Collymore A."/>
            <person name="Considine T."/>
            <person name="Cook A."/>
            <person name="Cooke P."/>
            <person name="Corum B."/>
            <person name="Cuomo C."/>
            <person name="David R."/>
            <person name="Dawoe T."/>
            <person name="Degray S."/>
            <person name="Dodge S."/>
            <person name="Dooley K."/>
            <person name="Dorje P."/>
            <person name="Dorjee K."/>
            <person name="Dorris L."/>
            <person name="Duffey N."/>
            <person name="Dupes A."/>
            <person name="Elkins T."/>
            <person name="Engels R."/>
            <person name="Erickson J."/>
            <person name="Farina A."/>
            <person name="Faro S."/>
            <person name="Ferreira P."/>
            <person name="Fischer H."/>
            <person name="Fitzgerald M."/>
            <person name="Foley K."/>
            <person name="Gage D."/>
            <person name="Galagan J."/>
            <person name="Gearin G."/>
            <person name="Gnerre S."/>
            <person name="Gnirke A."/>
            <person name="Goyette A."/>
            <person name="Graham J."/>
            <person name="Grandbois E."/>
            <person name="Gyaltsen K."/>
            <person name="Hafez N."/>
            <person name="Hagopian D."/>
            <person name="Hagos B."/>
            <person name="Hall J."/>
            <person name="Hatcher B."/>
            <person name="Heller A."/>
            <person name="Higgins H."/>
            <person name="Honan T."/>
            <person name="Horn A."/>
            <person name="Houde N."/>
            <person name="Hughes L."/>
            <person name="Hulme W."/>
            <person name="Husby E."/>
            <person name="Iliev I."/>
            <person name="Jaffe D."/>
            <person name="Jones C."/>
            <person name="Kamal M."/>
            <person name="Kamat A."/>
            <person name="Kamvysselis M."/>
            <person name="Karlsson E."/>
            <person name="Kells C."/>
            <person name="Kieu A."/>
            <person name="Kisner P."/>
            <person name="Kodira C."/>
            <person name="Kulbokas E."/>
            <person name="Labutti K."/>
            <person name="Lama D."/>
            <person name="Landers T."/>
            <person name="Leger J."/>
            <person name="Levine S."/>
            <person name="Lewis D."/>
            <person name="Lewis T."/>
            <person name="Lindblad-toh K."/>
            <person name="Liu X."/>
            <person name="Lokyitsang T."/>
            <person name="Lokyitsang Y."/>
            <person name="Lucien O."/>
            <person name="Lui A."/>
            <person name="Ma L.J."/>
            <person name="Mabbitt R."/>
            <person name="Macdonald J."/>
            <person name="Maclean C."/>
            <person name="Major J."/>
            <person name="Manning J."/>
            <person name="Marabella R."/>
            <person name="Maru K."/>
            <person name="Matthews C."/>
            <person name="Mauceli E."/>
            <person name="Mccarthy M."/>
            <person name="Mcdonough S."/>
            <person name="Mcghee T."/>
            <person name="Meldrim J."/>
            <person name="Meneus L."/>
            <person name="Mesirov J."/>
            <person name="Mihalev A."/>
            <person name="Mihova T."/>
            <person name="Mikkelsen T."/>
            <person name="Mlenga V."/>
            <person name="Moru K."/>
            <person name="Mozes J."/>
            <person name="Mulrain L."/>
            <person name="Munson G."/>
            <person name="Naylor J."/>
            <person name="Newes C."/>
            <person name="Nguyen C."/>
            <person name="Nguyen N."/>
            <person name="Nguyen T."/>
            <person name="Nicol R."/>
            <person name="Nielsen C."/>
            <person name="Nizzari M."/>
            <person name="Norbu C."/>
            <person name="Norbu N."/>
            <person name="O'donnell P."/>
            <person name="Okoawo O."/>
            <person name="O'leary S."/>
            <person name="Omotosho B."/>
            <person name="O'neill K."/>
            <person name="Osman S."/>
            <person name="Parker S."/>
            <person name="Perrin D."/>
            <person name="Phunkhang P."/>
            <person name="Piqani B."/>
            <person name="Purcell S."/>
            <person name="Rachupka T."/>
            <person name="Ramasamy U."/>
            <person name="Rameau R."/>
            <person name="Ray V."/>
            <person name="Raymond C."/>
            <person name="Retta R."/>
            <person name="Richardson S."/>
            <person name="Rise C."/>
            <person name="Rodriguez J."/>
            <person name="Rogers J."/>
            <person name="Rogov P."/>
            <person name="Rutman M."/>
            <person name="Schupbach R."/>
            <person name="Seaman C."/>
            <person name="Settipalli S."/>
            <person name="Sharpe T."/>
            <person name="Sheridan J."/>
            <person name="Sherpa N."/>
            <person name="Shi J."/>
            <person name="Smirnov S."/>
            <person name="Smith C."/>
            <person name="Sougnez C."/>
            <person name="Spencer B."/>
            <person name="Stalker J."/>
            <person name="Stange-thomann N."/>
            <person name="Stavropoulos S."/>
            <person name="Stetson K."/>
            <person name="Stone C."/>
            <person name="Stone S."/>
            <person name="Stubbs M."/>
            <person name="Talamas J."/>
            <person name="Tchuinga P."/>
            <person name="Tenzing P."/>
            <person name="Tesfaye S."/>
            <person name="Theodore J."/>
            <person name="Thoulutsang Y."/>
            <person name="Topham K."/>
            <person name="Towey S."/>
            <person name="Tsamla T."/>
            <person name="Tsomo N."/>
            <person name="Vallee D."/>
            <person name="Vassiliev H."/>
            <person name="Venkataraman V."/>
            <person name="Vinson J."/>
            <person name="Vo A."/>
            <person name="Wade C."/>
            <person name="Wang S."/>
            <person name="Wangchuk T."/>
            <person name="Wangdi T."/>
            <person name="Whittaker C."/>
            <person name="Wilkinson J."/>
            <person name="Wu Y."/>
            <person name="Wyman D."/>
            <person name="Yadav S."/>
            <person name="Yang S."/>
            <person name="Yang X."/>
            <person name="Yeager S."/>
            <person name="Yee E."/>
            <person name="Young G."/>
            <person name="Zainoun J."/>
            <person name="Zembeck L."/>
            <person name="Zimmer A."/>
            <person name="Zody M."/>
            <person name="Lander E."/>
        </authorList>
    </citation>
    <scope>NUCLEOTIDE SEQUENCE [LARGE SCALE GENOMIC DNA]</scope>
</reference>
<comment type="similarity">
    <text evidence="2">Belongs to the SNF2/RAD54 helicase family.</text>
</comment>
<keyword evidence="6" id="KW-0067">ATP-binding</keyword>
<dbReference type="STRING" id="51511.ENSCSAVP00000000634"/>
<dbReference type="PANTHER" id="PTHR45797:SF3">
    <property type="entry name" value="TRANSCRIPTIONAL REGULATOR ATRX HOMOLOG"/>
    <property type="match status" value="1"/>
</dbReference>
<dbReference type="SUPFAM" id="SSF52540">
    <property type="entry name" value="P-loop containing nucleoside triphosphate hydrolases"/>
    <property type="match status" value="2"/>
</dbReference>
<dbReference type="Pfam" id="PF00271">
    <property type="entry name" value="Helicase_C"/>
    <property type="match status" value="1"/>
</dbReference>
<dbReference type="InterPro" id="IPR027417">
    <property type="entry name" value="P-loop_NTPase"/>
</dbReference>
<comment type="subcellular location">
    <subcellularLocation>
        <location evidence="1">Nucleus</location>
    </subcellularLocation>
</comment>
<keyword evidence="3" id="KW-0547">Nucleotide-binding</keyword>
<proteinExistence type="inferred from homology"/>
<accession>H2Y5N6</accession>
<dbReference type="InterPro" id="IPR038718">
    <property type="entry name" value="SNF2-like_sf"/>
</dbReference>
<evidence type="ECO:0000256" key="9">
    <source>
        <dbReference type="SAM" id="MobiDB-lite"/>
    </source>
</evidence>
<dbReference type="InterPro" id="IPR014001">
    <property type="entry name" value="Helicase_ATP-bd"/>
</dbReference>
<dbReference type="InterPro" id="IPR049730">
    <property type="entry name" value="SNF2/RAD54-like_C"/>
</dbReference>
<feature type="compositionally biased region" description="Polar residues" evidence="9">
    <location>
        <begin position="53"/>
        <end position="66"/>
    </location>
</feature>
<keyword evidence="7" id="KW-0238">DNA-binding</keyword>
<evidence type="ECO:0000259" key="10">
    <source>
        <dbReference type="PROSITE" id="PS51192"/>
    </source>
</evidence>